<dbReference type="Proteomes" id="UP001558632">
    <property type="component" value="Unassembled WGS sequence"/>
</dbReference>
<gene>
    <name evidence="2" type="ORF">TSPI_01638</name>
</gene>
<protein>
    <submittedName>
        <fullName evidence="2">WD repeat-containing protein</fullName>
    </submittedName>
</protein>
<sequence length="223" mass="25280">MQVTVDGVVRRIRLCAFSGLSESRWANLSDLDMIRQRNKPKQQLLKAGKAPFFLKSIPGLVPSFDVEEEEEEQVQRSRLLKSPIAMSASNRETSTFADLLLAANDDAAYFTAFHHLQSCNVSSVYTELVNLGPESGAGSERLLRAFMRMAIAVLKTGRCFELINAQLSLFLQLHHQYLWTKGDEQLKSLLRELLDAQQIRWTRLDNLFSEVVCMLDFVKASLI</sequence>
<organism evidence="2 3">
    <name type="scientific">Trichinella spiralis</name>
    <name type="common">Trichina worm</name>
    <dbReference type="NCBI Taxonomy" id="6334"/>
    <lineage>
        <taxon>Eukaryota</taxon>
        <taxon>Metazoa</taxon>
        <taxon>Ecdysozoa</taxon>
        <taxon>Nematoda</taxon>
        <taxon>Enoplea</taxon>
        <taxon>Dorylaimia</taxon>
        <taxon>Trichinellida</taxon>
        <taxon>Trichinellidae</taxon>
        <taxon>Trichinella</taxon>
    </lineage>
</organism>
<evidence type="ECO:0000313" key="2">
    <source>
        <dbReference type="EMBL" id="KAL1228252.1"/>
    </source>
</evidence>
<dbReference type="PANTHER" id="PTHR22840:SF12">
    <property type="entry name" value="WD REPEAT-CONTAINING PROTEIN 36"/>
    <property type="match status" value="1"/>
</dbReference>
<proteinExistence type="predicted"/>
<evidence type="ECO:0000259" key="1">
    <source>
        <dbReference type="Pfam" id="PF04192"/>
    </source>
</evidence>
<comment type="caution">
    <text evidence="2">The sequence shown here is derived from an EMBL/GenBank/DDBJ whole genome shotgun (WGS) entry which is preliminary data.</text>
</comment>
<evidence type="ECO:0000313" key="3">
    <source>
        <dbReference type="Proteomes" id="UP001558632"/>
    </source>
</evidence>
<dbReference type="EMBL" id="JBEUSY010000512">
    <property type="protein sequence ID" value="KAL1228252.1"/>
    <property type="molecule type" value="Genomic_DNA"/>
</dbReference>
<keyword evidence="3" id="KW-1185">Reference proteome</keyword>
<reference evidence="2 3" key="1">
    <citation type="submission" date="2024-07" db="EMBL/GenBank/DDBJ databases">
        <title>Enhanced genomic and transcriptomic resources for Trichinella pseudospiralis and T. spiralis underpin the discovery of pronounced molecular differences between stages and species.</title>
        <authorList>
            <person name="Pasi K.K."/>
            <person name="La Rosa G."/>
            <person name="Gomez-Morales M.A."/>
            <person name="Tosini F."/>
            <person name="Sumanam S."/>
            <person name="Young N.D."/>
            <person name="Chang B.C."/>
            <person name="Robin G.B."/>
        </authorList>
    </citation>
    <scope>NUCLEOTIDE SEQUENCE [LARGE SCALE GENOMIC DNA]</scope>
    <source>
        <strain evidence="2">ISS534</strain>
    </source>
</reference>
<accession>A0ABR3K2K1</accession>
<dbReference type="Pfam" id="PF04192">
    <property type="entry name" value="Utp21"/>
    <property type="match status" value="1"/>
</dbReference>
<name>A0ABR3K2K1_TRISP</name>
<dbReference type="PANTHER" id="PTHR22840">
    <property type="entry name" value="WD REPEAT-CONTAINING PROTEIN 36"/>
    <property type="match status" value="1"/>
</dbReference>
<dbReference type="InterPro" id="IPR007319">
    <property type="entry name" value="WDR36/Utp21_C"/>
</dbReference>
<feature type="domain" description="WDR36/Utp21 C-terminal" evidence="1">
    <location>
        <begin position="14"/>
        <end position="219"/>
    </location>
</feature>